<feature type="compositionally biased region" description="Basic residues" evidence="10">
    <location>
        <begin position="39"/>
        <end position="50"/>
    </location>
</feature>
<reference evidence="13" key="1">
    <citation type="submission" date="2021-01" db="EMBL/GenBank/DDBJ databases">
        <authorList>
            <person name="Corre E."/>
            <person name="Pelletier E."/>
            <person name="Niang G."/>
            <person name="Scheremetjew M."/>
            <person name="Finn R."/>
            <person name="Kale V."/>
            <person name="Holt S."/>
            <person name="Cochrane G."/>
            <person name="Meng A."/>
            <person name="Brown T."/>
            <person name="Cohen L."/>
        </authorList>
    </citation>
    <scope>NUCLEOTIDE SEQUENCE</scope>
    <source>
        <strain evidence="13">DIVA3 518/3/11/1/6</strain>
    </source>
</reference>
<dbReference type="FunFam" id="3.30.200.20:FF:000042">
    <property type="entry name" value="Aurora kinase A"/>
    <property type="match status" value="1"/>
</dbReference>
<evidence type="ECO:0000256" key="9">
    <source>
        <dbReference type="ARBA" id="ARBA00048679"/>
    </source>
</evidence>
<dbReference type="InterPro" id="IPR050236">
    <property type="entry name" value="Ser_Thr_kinase_AGC"/>
</dbReference>
<dbReference type="InterPro" id="IPR000719">
    <property type="entry name" value="Prot_kinase_dom"/>
</dbReference>
<comment type="similarity">
    <text evidence="1">Belongs to the protein kinase superfamily. AGC Ser/Thr protein kinase family.</text>
</comment>
<dbReference type="GO" id="GO:0004674">
    <property type="term" value="F:protein serine/threonine kinase activity"/>
    <property type="evidence" value="ECO:0007669"/>
    <property type="project" value="UniProtKB-KW"/>
</dbReference>
<feature type="compositionally biased region" description="Polar residues" evidence="10">
    <location>
        <begin position="615"/>
        <end position="632"/>
    </location>
</feature>
<dbReference type="EC" id="2.7.11.1" evidence="2"/>
<evidence type="ECO:0000256" key="8">
    <source>
        <dbReference type="ARBA" id="ARBA00047899"/>
    </source>
</evidence>
<protein>
    <recommendedName>
        <fullName evidence="2">non-specific serine/threonine protein kinase</fullName>
        <ecNumber evidence="2">2.7.11.1</ecNumber>
    </recommendedName>
</protein>
<comment type="catalytic activity">
    <reaction evidence="8">
        <text>L-threonyl-[protein] + ATP = O-phospho-L-threonyl-[protein] + ADP + H(+)</text>
        <dbReference type="Rhea" id="RHEA:46608"/>
        <dbReference type="Rhea" id="RHEA-COMP:11060"/>
        <dbReference type="Rhea" id="RHEA-COMP:11605"/>
        <dbReference type="ChEBI" id="CHEBI:15378"/>
        <dbReference type="ChEBI" id="CHEBI:30013"/>
        <dbReference type="ChEBI" id="CHEBI:30616"/>
        <dbReference type="ChEBI" id="CHEBI:61977"/>
        <dbReference type="ChEBI" id="CHEBI:456216"/>
        <dbReference type="EC" id="2.7.11.1"/>
    </reaction>
</comment>
<dbReference type="GO" id="GO:0005524">
    <property type="term" value="F:ATP binding"/>
    <property type="evidence" value="ECO:0007669"/>
    <property type="project" value="UniProtKB-KW"/>
</dbReference>
<evidence type="ECO:0000313" key="13">
    <source>
        <dbReference type="EMBL" id="CAE2240264.1"/>
    </source>
</evidence>
<evidence type="ECO:0000256" key="6">
    <source>
        <dbReference type="ARBA" id="ARBA00022777"/>
    </source>
</evidence>
<evidence type="ECO:0000256" key="4">
    <source>
        <dbReference type="ARBA" id="ARBA00022679"/>
    </source>
</evidence>
<feature type="region of interest" description="Disordered" evidence="10">
    <location>
        <begin position="612"/>
        <end position="632"/>
    </location>
</feature>
<comment type="catalytic activity">
    <reaction evidence="9">
        <text>L-seryl-[protein] + ATP = O-phospho-L-seryl-[protein] + ADP + H(+)</text>
        <dbReference type="Rhea" id="RHEA:17989"/>
        <dbReference type="Rhea" id="RHEA-COMP:9863"/>
        <dbReference type="Rhea" id="RHEA-COMP:11604"/>
        <dbReference type="ChEBI" id="CHEBI:15378"/>
        <dbReference type="ChEBI" id="CHEBI:29999"/>
        <dbReference type="ChEBI" id="CHEBI:30616"/>
        <dbReference type="ChEBI" id="CHEBI:83421"/>
        <dbReference type="ChEBI" id="CHEBI:456216"/>
        <dbReference type="EC" id="2.7.11.1"/>
    </reaction>
</comment>
<dbReference type="PROSITE" id="PS50011">
    <property type="entry name" value="PROTEIN_KINASE_DOM"/>
    <property type="match status" value="1"/>
</dbReference>
<dbReference type="SMART" id="SM00220">
    <property type="entry name" value="S_TKc"/>
    <property type="match status" value="1"/>
</dbReference>
<feature type="domain" description="Protein kinase" evidence="11">
    <location>
        <begin position="434"/>
        <end position="755"/>
    </location>
</feature>
<accession>A0A7S4MSK7</accession>
<dbReference type="SUPFAM" id="SSF56112">
    <property type="entry name" value="Protein kinase-like (PK-like)"/>
    <property type="match status" value="1"/>
</dbReference>
<dbReference type="PROSITE" id="PS51285">
    <property type="entry name" value="AGC_KINASE_CTER"/>
    <property type="match status" value="1"/>
</dbReference>
<evidence type="ECO:0000256" key="2">
    <source>
        <dbReference type="ARBA" id="ARBA00012513"/>
    </source>
</evidence>
<dbReference type="Gene3D" id="3.30.200.20">
    <property type="entry name" value="Phosphorylase Kinase, domain 1"/>
    <property type="match status" value="2"/>
</dbReference>
<keyword evidence="6" id="KW-0418">Kinase</keyword>
<dbReference type="SMART" id="SM00133">
    <property type="entry name" value="S_TK_X"/>
    <property type="match status" value="1"/>
</dbReference>
<evidence type="ECO:0000256" key="1">
    <source>
        <dbReference type="ARBA" id="ARBA00009903"/>
    </source>
</evidence>
<dbReference type="InterPro" id="IPR011009">
    <property type="entry name" value="Kinase-like_dom_sf"/>
</dbReference>
<dbReference type="PROSITE" id="PS00108">
    <property type="entry name" value="PROTEIN_KINASE_ST"/>
    <property type="match status" value="1"/>
</dbReference>
<feature type="region of interest" description="Disordered" evidence="10">
    <location>
        <begin position="26"/>
        <end position="50"/>
    </location>
</feature>
<dbReference type="CDD" id="cd05579">
    <property type="entry name" value="STKc_MAST_like"/>
    <property type="match status" value="1"/>
</dbReference>
<sequence length="869" mass="99142">MAWRNTTTDGVPIVAPLNLKRRSASELRIPADNVPRSPRSPRRSPRREHRKVNVTLSFDENESVSAKSFLNERRGSEEEAFKEDLLQFIDQFESFREQNDSSDFAELLTKTEQYIKDNVLRKTTEEMHEERQLSSIVSDLHNLNQQWNKKWIGKRMITKILLQCCKLARLSKFIDNVGIQEAKESENNQHGSSKDAPEEPQAGESTTNETETLQLRPSNAGTRPGKKKGKNTVTKKIMKLLTPKKKQISLVSEHEEEEIPLQQKQAGDLIYCRLCEQPYPYEEFEDHEIKCIQLTTGVQTFKKQANKCKGGINKAITRLSKYDRANKKILSLQLQEALSHIRGKLIKLTSIPLTSKNEDLNLMTQLCREIEVVVDRINTELEIETQLRARILKPLLVTLDDEKILIENIRAQREKLSSHRLSMRIAYKPSIDDFEILSSIAKGAYGSVYLVRKIATGDVYAMKVIKKAVVEEKGQISNVRRERDIMAAVYHPCVIRLCYTFQNEVYLFWVMEYLNGGDIRCLLSALGALGEDMAKFFAAEVVLALEYLHDMGIVHRDLKPDNLLIDSKGHVKVTDFGLSRYGLEDLDFYSAFPGEDPSNSALRKLGKLLPAEGNTKPSQTAPNSSPRASNPNYDEFMKKMVPDLSSDRSEIENKWKSKVGTPDYIAPEVILGLGHGKEVDWWSLGVMLYEFLLGVPPFSAGTTEEIFENIINENIVWPEICDDFTEEAYDLISRLLATNIEDRITLTEIKSHPFFASIDWNTLPSSDAPFIPVVESETDLSYFDPERKADPFEIHEKLSISTPRVHYVEYADSSSSDSEEGSPLKKVDSFMNFSFMNLPNLHALTRETYEKNSPRVNRDDPEEQNKEGQ</sequence>
<keyword evidence="4" id="KW-0808">Transferase</keyword>
<dbReference type="InterPro" id="IPR008271">
    <property type="entry name" value="Ser/Thr_kinase_AS"/>
</dbReference>
<evidence type="ECO:0000256" key="7">
    <source>
        <dbReference type="ARBA" id="ARBA00022840"/>
    </source>
</evidence>
<evidence type="ECO:0000256" key="3">
    <source>
        <dbReference type="ARBA" id="ARBA00022527"/>
    </source>
</evidence>
<evidence type="ECO:0000259" key="11">
    <source>
        <dbReference type="PROSITE" id="PS50011"/>
    </source>
</evidence>
<evidence type="ECO:0000256" key="5">
    <source>
        <dbReference type="ARBA" id="ARBA00022741"/>
    </source>
</evidence>
<organism evidence="13">
    <name type="scientific">Vannella robusta</name>
    <dbReference type="NCBI Taxonomy" id="1487602"/>
    <lineage>
        <taxon>Eukaryota</taxon>
        <taxon>Amoebozoa</taxon>
        <taxon>Discosea</taxon>
        <taxon>Flabellinia</taxon>
        <taxon>Vannellidae</taxon>
        <taxon>Vannella</taxon>
    </lineage>
</organism>
<keyword evidence="5" id="KW-0547">Nucleotide-binding</keyword>
<proteinExistence type="inferred from homology"/>
<gene>
    <name evidence="13" type="ORF">VSP0166_LOCUS17287</name>
</gene>
<dbReference type="GO" id="GO:0035556">
    <property type="term" value="P:intracellular signal transduction"/>
    <property type="evidence" value="ECO:0007669"/>
    <property type="project" value="TreeGrafter"/>
</dbReference>
<dbReference type="PANTHER" id="PTHR24356">
    <property type="entry name" value="SERINE/THREONINE-PROTEIN KINASE"/>
    <property type="match status" value="1"/>
</dbReference>
<name>A0A7S4MSK7_9EUKA</name>
<evidence type="ECO:0000256" key="10">
    <source>
        <dbReference type="SAM" id="MobiDB-lite"/>
    </source>
</evidence>
<dbReference type="EMBL" id="HBKP01024811">
    <property type="protein sequence ID" value="CAE2240264.1"/>
    <property type="molecule type" value="Transcribed_RNA"/>
</dbReference>
<dbReference type="Gene3D" id="1.10.510.10">
    <property type="entry name" value="Transferase(Phosphotransferase) domain 1"/>
    <property type="match status" value="2"/>
</dbReference>
<dbReference type="PANTHER" id="PTHR24356:SF1">
    <property type="entry name" value="SERINE_THREONINE-PROTEIN KINASE GREATWALL"/>
    <property type="match status" value="1"/>
</dbReference>
<dbReference type="FunFam" id="1.10.510.10:FF:000604">
    <property type="entry name" value="AGC protein kinase"/>
    <property type="match status" value="1"/>
</dbReference>
<dbReference type="InterPro" id="IPR000961">
    <property type="entry name" value="AGC-kinase_C"/>
</dbReference>
<dbReference type="Pfam" id="PF00069">
    <property type="entry name" value="Pkinase"/>
    <property type="match status" value="2"/>
</dbReference>
<feature type="region of interest" description="Disordered" evidence="10">
    <location>
        <begin position="184"/>
        <end position="236"/>
    </location>
</feature>
<feature type="domain" description="AGC-kinase C-terminal" evidence="12">
    <location>
        <begin position="756"/>
        <end position="845"/>
    </location>
</feature>
<keyword evidence="7" id="KW-0067">ATP-binding</keyword>
<evidence type="ECO:0000259" key="12">
    <source>
        <dbReference type="PROSITE" id="PS51285"/>
    </source>
</evidence>
<feature type="compositionally biased region" description="Basic and acidic residues" evidence="10">
    <location>
        <begin position="184"/>
        <end position="197"/>
    </location>
</feature>
<feature type="region of interest" description="Disordered" evidence="10">
    <location>
        <begin position="845"/>
        <end position="869"/>
    </location>
</feature>
<dbReference type="AlphaFoldDB" id="A0A7S4MSK7"/>
<feature type="compositionally biased region" description="Polar residues" evidence="10">
    <location>
        <begin position="203"/>
        <end position="221"/>
    </location>
</feature>
<keyword evidence="3" id="KW-0723">Serine/threonine-protein kinase</keyword>